<dbReference type="Proteomes" id="UP001245370">
    <property type="component" value="Unassembled WGS sequence"/>
</dbReference>
<dbReference type="GO" id="GO:0051287">
    <property type="term" value="F:NAD binding"/>
    <property type="evidence" value="ECO:0007669"/>
    <property type="project" value="InterPro"/>
</dbReference>
<dbReference type="GO" id="GO:0016491">
    <property type="term" value="F:oxidoreductase activity"/>
    <property type="evidence" value="ECO:0007669"/>
    <property type="project" value="UniProtKB-KW"/>
</dbReference>
<accession>A0A9W6CPC2</accession>
<feature type="domain" description="6-phosphogluconate dehydrogenase NADP-binding" evidence="4">
    <location>
        <begin position="5"/>
        <end position="163"/>
    </location>
</feature>
<dbReference type="InterPro" id="IPR006115">
    <property type="entry name" value="6PGDH_NADP-bd"/>
</dbReference>
<dbReference type="EMBL" id="JAVDPY010000006">
    <property type="protein sequence ID" value="MDR6335124.1"/>
    <property type="molecule type" value="Genomic_DNA"/>
</dbReference>
<comment type="caution">
    <text evidence="6">The sequence shown here is derived from an EMBL/GenBank/DDBJ whole genome shotgun (WGS) entry which is preliminary data.</text>
</comment>
<feature type="domain" description="3-hydroxyisobutyrate dehydrogenase-like NAD-binding" evidence="5">
    <location>
        <begin position="166"/>
        <end position="272"/>
    </location>
</feature>
<dbReference type="SUPFAM" id="SSF48179">
    <property type="entry name" value="6-phosphogluconate dehydrogenase C-terminal domain-like"/>
    <property type="match status" value="1"/>
</dbReference>
<evidence type="ECO:0000256" key="3">
    <source>
        <dbReference type="PIRSR" id="PIRSR000103-1"/>
    </source>
</evidence>
<sequence length="292" mass="30149">MIRSVAVIGVGAMGAPMAVNIHNAGFHLTVCDRNPAALAPFAKLGVTCVERAADCAGCDAVIVLVATPQQARAVVLGEEGLRAGLDGRPPMLVVMGTIAPETMRELAQELEPTGVGIVDAPVSGGPLKAQAGTLAIMMGGAADDVERLRPLMRAMGPAIFHCGPLGTGQATKIVNNLVGITTLMVAAEAYRIAGDNGIHLPDAIPVFEAGTGRNFFTAQAKDAPEAYSLWTATRADFDSIQSIVRKDIDLALAIGAGSGDLPFTKALRALLDGVGDETFETWRAVAAAPRQS</sequence>
<dbReference type="PANTHER" id="PTHR43060">
    <property type="entry name" value="3-HYDROXYISOBUTYRATE DEHYDROGENASE-LIKE 1, MITOCHONDRIAL-RELATED"/>
    <property type="match status" value="1"/>
</dbReference>
<dbReference type="Pfam" id="PF14833">
    <property type="entry name" value="NAD_binding_11"/>
    <property type="match status" value="1"/>
</dbReference>
<dbReference type="SUPFAM" id="SSF51735">
    <property type="entry name" value="NAD(P)-binding Rossmann-fold domains"/>
    <property type="match status" value="1"/>
</dbReference>
<reference evidence="6" key="1">
    <citation type="submission" date="2022-12" db="EMBL/GenBank/DDBJ databases">
        <title>Reference genome sequencing for broad-spectrum identification of bacterial and archaeal isolates by mass spectrometry.</title>
        <authorList>
            <person name="Sekiguchi Y."/>
            <person name="Tourlousse D.M."/>
        </authorList>
    </citation>
    <scope>NUCLEOTIDE SEQUENCE</scope>
    <source>
        <strain evidence="6">301</strain>
    </source>
</reference>
<organism evidence="6 8">
    <name type="scientific">Xanthobacter flavus</name>
    <dbReference type="NCBI Taxonomy" id="281"/>
    <lineage>
        <taxon>Bacteria</taxon>
        <taxon>Pseudomonadati</taxon>
        <taxon>Pseudomonadota</taxon>
        <taxon>Alphaproteobacteria</taxon>
        <taxon>Hyphomicrobiales</taxon>
        <taxon>Xanthobacteraceae</taxon>
        <taxon>Xanthobacter</taxon>
    </lineage>
</organism>
<evidence type="ECO:0000313" key="6">
    <source>
        <dbReference type="EMBL" id="GLI23652.1"/>
    </source>
</evidence>
<evidence type="ECO:0000313" key="9">
    <source>
        <dbReference type="Proteomes" id="UP001245370"/>
    </source>
</evidence>
<reference evidence="7 9" key="2">
    <citation type="submission" date="2023-07" db="EMBL/GenBank/DDBJ databases">
        <title>Genomic Encyclopedia of Type Strains, Phase IV (KMG-IV): sequencing the most valuable type-strain genomes for metagenomic binning, comparative biology and taxonomic classification.</title>
        <authorList>
            <person name="Goeker M."/>
        </authorList>
    </citation>
    <scope>NUCLEOTIDE SEQUENCE [LARGE SCALE GENOMIC DNA]</scope>
    <source>
        <strain evidence="7 9">DSM 338</strain>
    </source>
</reference>
<evidence type="ECO:0000313" key="8">
    <source>
        <dbReference type="Proteomes" id="UP001144397"/>
    </source>
</evidence>
<dbReference type="InterPro" id="IPR029154">
    <property type="entry name" value="HIBADH-like_NADP-bd"/>
</dbReference>
<keyword evidence="9" id="KW-1185">Reference proteome</keyword>
<dbReference type="GeneID" id="95764107"/>
<dbReference type="AlphaFoldDB" id="A0A9W6CPC2"/>
<evidence type="ECO:0000256" key="2">
    <source>
        <dbReference type="ARBA" id="ARBA00023027"/>
    </source>
</evidence>
<dbReference type="Proteomes" id="UP001144397">
    <property type="component" value="Unassembled WGS sequence"/>
</dbReference>
<dbReference type="Gene3D" id="1.10.1040.10">
    <property type="entry name" value="N-(1-d-carboxylethyl)-l-norvaline Dehydrogenase, domain 2"/>
    <property type="match status" value="1"/>
</dbReference>
<keyword evidence="2" id="KW-0520">NAD</keyword>
<dbReference type="Pfam" id="PF03446">
    <property type="entry name" value="NAD_binding_2"/>
    <property type="match status" value="1"/>
</dbReference>
<evidence type="ECO:0000259" key="4">
    <source>
        <dbReference type="Pfam" id="PF03446"/>
    </source>
</evidence>
<dbReference type="RefSeq" id="WP_281808495.1">
    <property type="nucleotide sequence ID" value="NZ_BSDO01000005.1"/>
</dbReference>
<dbReference type="GO" id="GO:0050661">
    <property type="term" value="F:NADP binding"/>
    <property type="evidence" value="ECO:0007669"/>
    <property type="project" value="InterPro"/>
</dbReference>
<evidence type="ECO:0000256" key="1">
    <source>
        <dbReference type="ARBA" id="ARBA00023002"/>
    </source>
</evidence>
<dbReference type="InterPro" id="IPR013328">
    <property type="entry name" value="6PGD_dom2"/>
</dbReference>
<dbReference type="InterPro" id="IPR036291">
    <property type="entry name" value="NAD(P)-bd_dom_sf"/>
</dbReference>
<dbReference type="EMBL" id="BSDO01000005">
    <property type="protein sequence ID" value="GLI23652.1"/>
    <property type="molecule type" value="Genomic_DNA"/>
</dbReference>
<gene>
    <name evidence="7" type="ORF">GGQ86_003614</name>
    <name evidence="6" type="ORF">XFLAVUS301_33260</name>
</gene>
<dbReference type="PANTHER" id="PTHR43060:SF15">
    <property type="entry name" value="3-HYDROXYISOBUTYRATE DEHYDROGENASE-LIKE 1, MITOCHONDRIAL-RELATED"/>
    <property type="match status" value="1"/>
</dbReference>
<evidence type="ECO:0000313" key="7">
    <source>
        <dbReference type="EMBL" id="MDR6335124.1"/>
    </source>
</evidence>
<name>A0A9W6CPC2_XANFL</name>
<proteinExistence type="predicted"/>
<keyword evidence="1" id="KW-0560">Oxidoreductase</keyword>
<dbReference type="InterPro" id="IPR015815">
    <property type="entry name" value="HIBADH-related"/>
</dbReference>
<feature type="active site" evidence="3">
    <location>
        <position position="172"/>
    </location>
</feature>
<evidence type="ECO:0000259" key="5">
    <source>
        <dbReference type="Pfam" id="PF14833"/>
    </source>
</evidence>
<dbReference type="PIRSF" id="PIRSF000103">
    <property type="entry name" value="HIBADH"/>
    <property type="match status" value="1"/>
</dbReference>
<protein>
    <submittedName>
        <fullName evidence="7">3-hydroxyisobutyrate dehydrogenase-like beta-hydroxyacid dehydrogenase</fullName>
    </submittedName>
</protein>
<dbReference type="InterPro" id="IPR008927">
    <property type="entry name" value="6-PGluconate_DH-like_C_sf"/>
</dbReference>
<dbReference type="Gene3D" id="3.40.50.720">
    <property type="entry name" value="NAD(P)-binding Rossmann-like Domain"/>
    <property type="match status" value="1"/>
</dbReference>